<dbReference type="OrthoDB" id="7486196at2759"/>
<gene>
    <name evidence="3" type="ORF">CPB84DRAFT_1676811</name>
</gene>
<name>A0A9P5TPE2_GYMJU</name>
<feature type="region of interest" description="Disordered" evidence="1">
    <location>
        <begin position="216"/>
        <end position="236"/>
    </location>
</feature>
<keyword evidence="4" id="KW-1185">Reference proteome</keyword>
<dbReference type="PANTHER" id="PTHR12458">
    <property type="entry name" value="ORF PROTEIN"/>
    <property type="match status" value="1"/>
</dbReference>
<proteinExistence type="predicted"/>
<evidence type="ECO:0000313" key="3">
    <source>
        <dbReference type="EMBL" id="KAF8905247.1"/>
    </source>
</evidence>
<reference evidence="3" key="1">
    <citation type="submission" date="2020-11" db="EMBL/GenBank/DDBJ databases">
        <authorList>
            <consortium name="DOE Joint Genome Institute"/>
            <person name="Ahrendt S."/>
            <person name="Riley R."/>
            <person name="Andreopoulos W."/>
            <person name="LaButti K."/>
            <person name="Pangilinan J."/>
            <person name="Ruiz-duenas F.J."/>
            <person name="Barrasa J.M."/>
            <person name="Sanchez-Garcia M."/>
            <person name="Camarero S."/>
            <person name="Miyauchi S."/>
            <person name="Serrano A."/>
            <person name="Linde D."/>
            <person name="Babiker R."/>
            <person name="Drula E."/>
            <person name="Ayuso-Fernandez I."/>
            <person name="Pacheco R."/>
            <person name="Padilla G."/>
            <person name="Ferreira P."/>
            <person name="Barriuso J."/>
            <person name="Kellner H."/>
            <person name="Castanera R."/>
            <person name="Alfaro M."/>
            <person name="Ramirez L."/>
            <person name="Pisabarro A.G."/>
            <person name="Kuo A."/>
            <person name="Tritt A."/>
            <person name="Lipzen A."/>
            <person name="He G."/>
            <person name="Yan M."/>
            <person name="Ng V."/>
            <person name="Cullen D."/>
            <person name="Martin F."/>
            <person name="Rosso M.-N."/>
            <person name="Henrissat B."/>
            <person name="Hibbett D."/>
            <person name="Martinez A.T."/>
            <person name="Grigoriev I.V."/>
        </authorList>
    </citation>
    <scope>NUCLEOTIDE SEQUENCE</scope>
    <source>
        <strain evidence="3">AH 44721</strain>
    </source>
</reference>
<comment type="caution">
    <text evidence="3">The sequence shown here is derived from an EMBL/GenBank/DDBJ whole genome shotgun (WGS) entry which is preliminary data.</text>
</comment>
<sequence length="282" mass="31667">MFSSFVQPSTLSLFSSTSSNSLSLFSLSVDQALPSDSFIHLLHDRLSSPLPDIPRTLLHLPIIQDRGDEMDSRHLDIELEQTILHIQSPTIRTTYIQCPAITPIGIGDRSPGLGIKHPWMHLQVRNLGKEWSFEVGIVDHAGRTGIIRLSTFQKKPDLRVNHAKPESHPILLLPLSFPSRSTHPLTPWSTININFPSLLPYFSSPTLRSLSLDNQNDMEEGRNSRATVSHPNASSSVALPSGTYSYVSYIRVYANCRLRRIWFSEGGPSQKVPWEFELYSAD</sequence>
<evidence type="ECO:0000256" key="1">
    <source>
        <dbReference type="SAM" id="MobiDB-lite"/>
    </source>
</evidence>
<evidence type="ECO:0000313" key="4">
    <source>
        <dbReference type="Proteomes" id="UP000724874"/>
    </source>
</evidence>
<dbReference type="Proteomes" id="UP000724874">
    <property type="component" value="Unassembled WGS sequence"/>
</dbReference>
<dbReference type="Pfam" id="PF05018">
    <property type="entry name" value="CFA20_dom"/>
    <property type="match status" value="1"/>
</dbReference>
<protein>
    <recommendedName>
        <fullName evidence="2">CFA20 domain-containing protein</fullName>
    </recommendedName>
</protein>
<organism evidence="3 4">
    <name type="scientific">Gymnopilus junonius</name>
    <name type="common">Spectacular rustgill mushroom</name>
    <name type="synonym">Gymnopilus spectabilis subsp. junonius</name>
    <dbReference type="NCBI Taxonomy" id="109634"/>
    <lineage>
        <taxon>Eukaryota</taxon>
        <taxon>Fungi</taxon>
        <taxon>Dikarya</taxon>
        <taxon>Basidiomycota</taxon>
        <taxon>Agaricomycotina</taxon>
        <taxon>Agaricomycetes</taxon>
        <taxon>Agaricomycetidae</taxon>
        <taxon>Agaricales</taxon>
        <taxon>Agaricineae</taxon>
        <taxon>Hymenogastraceae</taxon>
        <taxon>Gymnopilus</taxon>
    </lineage>
</organism>
<dbReference type="InterPro" id="IPR040441">
    <property type="entry name" value="CFA20/CFAP20DC"/>
</dbReference>
<dbReference type="EMBL" id="JADNYJ010000023">
    <property type="protein sequence ID" value="KAF8905247.1"/>
    <property type="molecule type" value="Genomic_DNA"/>
</dbReference>
<feature type="compositionally biased region" description="Polar residues" evidence="1">
    <location>
        <begin position="224"/>
        <end position="236"/>
    </location>
</feature>
<evidence type="ECO:0000259" key="2">
    <source>
        <dbReference type="Pfam" id="PF05018"/>
    </source>
</evidence>
<feature type="domain" description="CFA20" evidence="2">
    <location>
        <begin position="72"/>
        <end position="163"/>
    </location>
</feature>
<dbReference type="InterPro" id="IPR007714">
    <property type="entry name" value="CFA20_dom"/>
</dbReference>
<dbReference type="AlphaFoldDB" id="A0A9P5TPE2"/>
<accession>A0A9P5TPE2</accession>